<evidence type="ECO:0000256" key="5">
    <source>
        <dbReference type="ARBA" id="ARBA00023463"/>
    </source>
</evidence>
<evidence type="ECO:0000256" key="4">
    <source>
        <dbReference type="ARBA" id="ARBA00023136"/>
    </source>
</evidence>
<evidence type="ECO:0000256" key="7">
    <source>
        <dbReference type="RuleBase" id="RU079119"/>
    </source>
</evidence>
<gene>
    <name evidence="10" type="ORF">Ocin01_03270</name>
</gene>
<feature type="transmembrane region" description="Helical" evidence="7">
    <location>
        <begin position="59"/>
        <end position="85"/>
    </location>
</feature>
<reference evidence="10 11" key="1">
    <citation type="journal article" date="2016" name="Genome Biol. Evol.">
        <title>Gene Family Evolution Reflects Adaptation to Soil Environmental Stressors in the Genome of the Collembolan Orchesella cincta.</title>
        <authorList>
            <person name="Faddeeva-Vakhrusheva A."/>
            <person name="Derks M.F."/>
            <person name="Anvar S.Y."/>
            <person name="Agamennone V."/>
            <person name="Suring W."/>
            <person name="Smit S."/>
            <person name="van Straalen N.M."/>
            <person name="Roelofs D."/>
        </authorList>
    </citation>
    <scope>NUCLEOTIDE SEQUENCE [LARGE SCALE GENOMIC DNA]</scope>
    <source>
        <tissue evidence="10">Mixed pool</tissue>
    </source>
</reference>
<dbReference type="GO" id="GO:0019706">
    <property type="term" value="F:protein-cysteine S-palmitoyltransferase activity"/>
    <property type="evidence" value="ECO:0007669"/>
    <property type="project" value="UniProtKB-EC"/>
</dbReference>
<dbReference type="InterPro" id="IPR001594">
    <property type="entry name" value="Palmitoyltrfase_DHHC"/>
</dbReference>
<dbReference type="OrthoDB" id="4096362at2759"/>
<dbReference type="Proteomes" id="UP000094527">
    <property type="component" value="Unassembled WGS sequence"/>
</dbReference>
<dbReference type="Pfam" id="PF01529">
    <property type="entry name" value="DHHC"/>
    <property type="match status" value="1"/>
</dbReference>
<name>A0A1D2NDR5_ORCCI</name>
<evidence type="ECO:0000256" key="6">
    <source>
        <dbReference type="ARBA" id="ARBA00047790"/>
    </source>
</evidence>
<evidence type="ECO:0000256" key="3">
    <source>
        <dbReference type="ARBA" id="ARBA00022989"/>
    </source>
</evidence>
<protein>
    <recommendedName>
        <fullName evidence="7">Palmitoyltransferase</fullName>
        <ecNumber evidence="7">2.3.1.225</ecNumber>
    </recommendedName>
</protein>
<comment type="similarity">
    <text evidence="5">Belongs to the DHHC palmitoyltransferase family. ERF2/ZDHHC9 subfamily.</text>
</comment>
<comment type="caution">
    <text evidence="10">The sequence shown here is derived from an EMBL/GenBank/DDBJ whole genome shotgun (WGS) entry which is preliminary data.</text>
</comment>
<dbReference type="PANTHER" id="PTHR12349:SF2">
    <property type="entry name" value="PALMITOYLTRANSFERASE ZDHHC8"/>
    <property type="match status" value="1"/>
</dbReference>
<evidence type="ECO:0000313" key="10">
    <source>
        <dbReference type="EMBL" id="ODN03408.1"/>
    </source>
</evidence>
<feature type="region of interest" description="Disordered" evidence="8">
    <location>
        <begin position="146"/>
        <end position="267"/>
    </location>
</feature>
<sequence>MIQTFDHHCPWVNNCIGRRNYRFFFMFLMSLSVHMIAIFSLCLIYLLQHMDNMSEPSTIIAVSVMVIISLLFIPIFGLTGFHIILVSRGRTTNEQVTGKYRGGFNPFSRGCCKNCCLTLCGPNFPGIKRPQYLNTSDQDLGLQASQSLDCEPTPPIQRHGSKTNFFLPPTGNQEDPSAPQMRHTRGPCTHGSPHPNRQRNGEGPRSRSQTPESLSSPSDTAMGTETITSPTLHQKIRAIGGVPTPFAVSASPGIRRSNPPTPTQAGARPDYVVGAHECMVPGPSIGRPVYPGYYVDDGYVAAPPGDQRRVSSSTEMMYERHYHAPVAGINRESSGPIRELASSPQNGVYLWKDNSPTRVANQNFNSTNSNYFHSNPTSPMQPTIMNCTQNNAMFARGYAHPSSEGSLIGFPGSPSFSPAPVPTSPNGRRKMYGGVQPQGVVGVAGVGVTVGGWRCETKSFE</sequence>
<organism evidence="10 11">
    <name type="scientific">Orchesella cincta</name>
    <name type="common">Springtail</name>
    <name type="synonym">Podura cincta</name>
    <dbReference type="NCBI Taxonomy" id="48709"/>
    <lineage>
        <taxon>Eukaryota</taxon>
        <taxon>Metazoa</taxon>
        <taxon>Ecdysozoa</taxon>
        <taxon>Arthropoda</taxon>
        <taxon>Hexapoda</taxon>
        <taxon>Collembola</taxon>
        <taxon>Entomobryomorpha</taxon>
        <taxon>Entomobryoidea</taxon>
        <taxon>Orchesellidae</taxon>
        <taxon>Orchesellinae</taxon>
        <taxon>Orchesella</taxon>
    </lineage>
</organism>
<evidence type="ECO:0000259" key="9">
    <source>
        <dbReference type="Pfam" id="PF01529"/>
    </source>
</evidence>
<keyword evidence="7 10" id="KW-0808">Transferase</keyword>
<feature type="compositionally biased region" description="Polar residues" evidence="8">
    <location>
        <begin position="206"/>
        <end position="232"/>
    </location>
</feature>
<dbReference type="GO" id="GO:0016020">
    <property type="term" value="C:membrane"/>
    <property type="evidence" value="ECO:0007669"/>
    <property type="project" value="UniProtKB-SubCell"/>
</dbReference>
<evidence type="ECO:0000256" key="2">
    <source>
        <dbReference type="ARBA" id="ARBA00022692"/>
    </source>
</evidence>
<comment type="subcellular location">
    <subcellularLocation>
        <location evidence="1">Membrane</location>
        <topology evidence="1">Multi-pass membrane protein</topology>
    </subcellularLocation>
</comment>
<keyword evidence="7" id="KW-0012">Acyltransferase</keyword>
<dbReference type="STRING" id="48709.A0A1D2NDR5"/>
<dbReference type="PROSITE" id="PS50216">
    <property type="entry name" value="DHHC"/>
    <property type="match status" value="1"/>
</dbReference>
<dbReference type="AlphaFoldDB" id="A0A1D2NDR5"/>
<comment type="catalytic activity">
    <reaction evidence="6">
        <text>L-cysteinyl-[protein] + hexadecanoyl-CoA = S-hexadecanoyl-L-cysteinyl-[protein] + CoA</text>
        <dbReference type="Rhea" id="RHEA:36683"/>
        <dbReference type="Rhea" id="RHEA-COMP:10131"/>
        <dbReference type="Rhea" id="RHEA-COMP:11032"/>
        <dbReference type="ChEBI" id="CHEBI:29950"/>
        <dbReference type="ChEBI" id="CHEBI:57287"/>
        <dbReference type="ChEBI" id="CHEBI:57379"/>
        <dbReference type="ChEBI" id="CHEBI:74151"/>
        <dbReference type="EC" id="2.3.1.225"/>
    </reaction>
    <physiologicalReaction direction="left-to-right" evidence="6">
        <dbReference type="Rhea" id="RHEA:36684"/>
    </physiologicalReaction>
</comment>
<proteinExistence type="inferred from homology"/>
<keyword evidence="4 7" id="KW-0472">Membrane</keyword>
<dbReference type="EC" id="2.3.1.225" evidence="7"/>
<accession>A0A1D2NDR5</accession>
<evidence type="ECO:0000256" key="1">
    <source>
        <dbReference type="ARBA" id="ARBA00004141"/>
    </source>
</evidence>
<keyword evidence="2 7" id="KW-0812">Transmembrane</keyword>
<dbReference type="EMBL" id="LJIJ01000075">
    <property type="protein sequence ID" value="ODN03408.1"/>
    <property type="molecule type" value="Genomic_DNA"/>
</dbReference>
<keyword evidence="11" id="KW-1185">Reference proteome</keyword>
<feature type="transmembrane region" description="Helical" evidence="7">
    <location>
        <begin position="23"/>
        <end position="47"/>
    </location>
</feature>
<feature type="domain" description="Palmitoyltransferase DHHC" evidence="9">
    <location>
        <begin position="2"/>
        <end position="97"/>
    </location>
</feature>
<comment type="domain">
    <text evidence="7">The DHHC domain is required for palmitoyltransferase activity.</text>
</comment>
<evidence type="ECO:0000313" key="11">
    <source>
        <dbReference type="Proteomes" id="UP000094527"/>
    </source>
</evidence>
<keyword evidence="3 7" id="KW-1133">Transmembrane helix</keyword>
<dbReference type="PANTHER" id="PTHR12349">
    <property type="entry name" value="ANKYRIN REPEAT AND LEM DOMAIN-CONTAINING PROTEIN 2"/>
    <property type="match status" value="1"/>
</dbReference>
<evidence type="ECO:0000256" key="8">
    <source>
        <dbReference type="SAM" id="MobiDB-lite"/>
    </source>
</evidence>